<feature type="domain" description="MIP18 family-like" evidence="1">
    <location>
        <begin position="24"/>
        <end position="98"/>
    </location>
</feature>
<dbReference type="EMBL" id="SNXY01000006">
    <property type="protein sequence ID" value="TDP87471.1"/>
    <property type="molecule type" value="Genomic_DNA"/>
</dbReference>
<dbReference type="RefSeq" id="WP_126535408.1">
    <property type="nucleotide sequence ID" value="NZ_BSPM01000008.1"/>
</dbReference>
<evidence type="ECO:0000259" key="1">
    <source>
        <dbReference type="Pfam" id="PF01883"/>
    </source>
</evidence>
<dbReference type="InterPro" id="IPR002744">
    <property type="entry name" value="MIP18-like"/>
</dbReference>
<dbReference type="Gene3D" id="3.30.300.130">
    <property type="entry name" value="Fe-S cluster assembly (FSCA)"/>
    <property type="match status" value="1"/>
</dbReference>
<organism evidence="2 3">
    <name type="scientific">Oharaeibacter diazotrophicus</name>
    <dbReference type="NCBI Taxonomy" id="1920512"/>
    <lineage>
        <taxon>Bacteria</taxon>
        <taxon>Pseudomonadati</taxon>
        <taxon>Pseudomonadota</taxon>
        <taxon>Alphaproteobacteria</taxon>
        <taxon>Hyphomicrobiales</taxon>
        <taxon>Pleomorphomonadaceae</taxon>
        <taxon>Oharaeibacter</taxon>
    </lineage>
</organism>
<dbReference type="SUPFAM" id="SSF117916">
    <property type="entry name" value="Fe-S cluster assembly (FSCA) domain-like"/>
    <property type="match status" value="1"/>
</dbReference>
<name>A0A4R6RLD4_9HYPH</name>
<evidence type="ECO:0000313" key="3">
    <source>
        <dbReference type="Proteomes" id="UP000294547"/>
    </source>
</evidence>
<dbReference type="Proteomes" id="UP000294547">
    <property type="component" value="Unassembled WGS sequence"/>
</dbReference>
<dbReference type="PANTHER" id="PTHR42831">
    <property type="entry name" value="FE-S PROTEIN MATURATION AUXILIARY FACTOR YITW"/>
    <property type="match status" value="1"/>
</dbReference>
<dbReference type="OrthoDB" id="9805360at2"/>
<dbReference type="InterPro" id="IPR052339">
    <property type="entry name" value="Fe-S_Maturation_MIP18"/>
</dbReference>
<proteinExistence type="predicted"/>
<protein>
    <submittedName>
        <fullName evidence="2">Metal-sulfur cluster biosynthetic enzyme</fullName>
    </submittedName>
</protein>
<accession>A0A4R6RLD4</accession>
<keyword evidence="3" id="KW-1185">Reference proteome</keyword>
<evidence type="ECO:0000313" key="2">
    <source>
        <dbReference type="EMBL" id="TDP87471.1"/>
    </source>
</evidence>
<dbReference type="PANTHER" id="PTHR42831:SF1">
    <property type="entry name" value="FE-S PROTEIN MATURATION AUXILIARY FACTOR YITW"/>
    <property type="match status" value="1"/>
</dbReference>
<gene>
    <name evidence="2" type="ORF">EDD54_1366</name>
</gene>
<comment type="caution">
    <text evidence="2">The sequence shown here is derived from an EMBL/GenBank/DDBJ whole genome shotgun (WGS) entry which is preliminary data.</text>
</comment>
<dbReference type="InterPro" id="IPR034904">
    <property type="entry name" value="FSCA_dom_sf"/>
</dbReference>
<reference evidence="2 3" key="1">
    <citation type="submission" date="2019-03" db="EMBL/GenBank/DDBJ databases">
        <title>Genomic Encyclopedia of Type Strains, Phase IV (KMG-IV): sequencing the most valuable type-strain genomes for metagenomic binning, comparative biology and taxonomic classification.</title>
        <authorList>
            <person name="Goeker M."/>
        </authorList>
    </citation>
    <scope>NUCLEOTIDE SEQUENCE [LARGE SCALE GENOMIC DNA]</scope>
    <source>
        <strain evidence="2 3">DSM 102969</strain>
    </source>
</reference>
<sequence length="139" mass="14672">MSATQPFAPTAAAWRHTAVTAAVEADVLAALREVDDPELGVDVVALGLVRAIDIDGDRVAVVLAMTTPTCPLAGLIAETAAVAVGRRLGPGFAVRVTVDRSVRWSPDDAEPEVRARFARRPSRLLGALRHGLDRLTGRS</sequence>
<dbReference type="AlphaFoldDB" id="A0A4R6RLD4"/>
<dbReference type="Pfam" id="PF01883">
    <property type="entry name" value="FeS_assembly_P"/>
    <property type="match status" value="1"/>
</dbReference>